<evidence type="ECO:0000256" key="1">
    <source>
        <dbReference type="ARBA" id="ARBA00001400"/>
    </source>
</evidence>
<keyword evidence="8 9" id="KW-0234">DNA repair</keyword>
<evidence type="ECO:0000256" key="7">
    <source>
        <dbReference type="ARBA" id="ARBA00022801"/>
    </source>
</evidence>
<dbReference type="SMART" id="SM00987">
    <property type="entry name" value="UreE_C"/>
    <property type="match status" value="1"/>
</dbReference>
<dbReference type="HAMAP" id="MF_00148">
    <property type="entry name" value="UDG"/>
    <property type="match status" value="1"/>
</dbReference>
<sequence>MIKLGGGWDEALAPLFQDEKYLKIRAFLKEEYSHHVVYPDMYDIFNCFKYTPLDQVKAVILGQDPYHNEGQAHGLCFSVQDGVEPPPSLVNIYKELHDDVGCPIPKSGNLTKWAKQGVLLLNTALTVRAHLANSHKNCGWTWFTDSVISLISEKREHVVFILWGGNARSKKPLIDTKKHLVLECAHPSPLSAYNGFFGCRHFSKANEYLKAHGIAPIDWDLTDQRE</sequence>
<dbReference type="GO" id="GO:0004844">
    <property type="term" value="F:uracil DNA N-glycosylase activity"/>
    <property type="evidence" value="ECO:0007669"/>
    <property type="project" value="UniProtKB-UniRule"/>
</dbReference>
<keyword evidence="6 9" id="KW-0227">DNA damage</keyword>
<dbReference type="NCBIfam" id="NF003588">
    <property type="entry name" value="PRK05254.1-1"/>
    <property type="match status" value="1"/>
</dbReference>
<evidence type="ECO:0000313" key="14">
    <source>
        <dbReference type="Proteomes" id="UP000824204"/>
    </source>
</evidence>
<dbReference type="SMART" id="SM00986">
    <property type="entry name" value="UDG"/>
    <property type="match status" value="1"/>
</dbReference>
<name>A0A9D1V8Z0_9FIRM</name>
<dbReference type="NCBIfam" id="TIGR00628">
    <property type="entry name" value="ung"/>
    <property type="match status" value="1"/>
</dbReference>
<dbReference type="InterPro" id="IPR018085">
    <property type="entry name" value="Ura-DNA_Glyclase_AS"/>
</dbReference>
<feature type="domain" description="Uracil-DNA glycosylase-like" evidence="12">
    <location>
        <begin position="49"/>
        <end position="209"/>
    </location>
</feature>
<dbReference type="EMBL" id="DXFX01000072">
    <property type="protein sequence ID" value="HIX07949.1"/>
    <property type="molecule type" value="Genomic_DNA"/>
</dbReference>
<reference evidence="13" key="2">
    <citation type="submission" date="2021-04" db="EMBL/GenBank/DDBJ databases">
        <authorList>
            <person name="Gilroy R."/>
        </authorList>
    </citation>
    <scope>NUCLEOTIDE SEQUENCE</scope>
    <source>
        <strain evidence="13">811</strain>
    </source>
</reference>
<dbReference type="GO" id="GO:0005737">
    <property type="term" value="C:cytoplasm"/>
    <property type="evidence" value="ECO:0007669"/>
    <property type="project" value="UniProtKB-SubCell"/>
</dbReference>
<dbReference type="SUPFAM" id="SSF52141">
    <property type="entry name" value="Uracil-DNA glycosylase-like"/>
    <property type="match status" value="1"/>
</dbReference>
<evidence type="ECO:0000256" key="10">
    <source>
        <dbReference type="PROSITE-ProRule" id="PRU10072"/>
    </source>
</evidence>
<comment type="caution">
    <text evidence="13">The sequence shown here is derived from an EMBL/GenBank/DDBJ whole genome shotgun (WGS) entry which is preliminary data.</text>
</comment>
<comment type="subcellular location">
    <subcellularLocation>
        <location evidence="9">Cytoplasm</location>
    </subcellularLocation>
</comment>
<dbReference type="NCBIfam" id="NF003591">
    <property type="entry name" value="PRK05254.1-4"/>
    <property type="match status" value="1"/>
</dbReference>
<dbReference type="InterPro" id="IPR005122">
    <property type="entry name" value="Uracil-DNA_glycosylase-like"/>
</dbReference>
<evidence type="ECO:0000256" key="8">
    <source>
        <dbReference type="ARBA" id="ARBA00023204"/>
    </source>
</evidence>
<keyword evidence="7 9" id="KW-0378">Hydrolase</keyword>
<dbReference type="AlphaFoldDB" id="A0A9D1V8Z0"/>
<evidence type="ECO:0000313" key="13">
    <source>
        <dbReference type="EMBL" id="HIX07949.1"/>
    </source>
</evidence>
<gene>
    <name evidence="9" type="primary">ung</name>
    <name evidence="13" type="ORF">H9741_05735</name>
</gene>
<keyword evidence="9" id="KW-0963">Cytoplasm</keyword>
<dbReference type="InterPro" id="IPR002043">
    <property type="entry name" value="UDG_fam1"/>
</dbReference>
<protein>
    <recommendedName>
        <fullName evidence="5 9">Uracil-DNA glycosylase</fullName>
        <shortName evidence="9">UDG</shortName>
        <ecNumber evidence="4 9">3.2.2.27</ecNumber>
    </recommendedName>
</protein>
<dbReference type="GO" id="GO:0097510">
    <property type="term" value="P:base-excision repair, AP site formation via deaminated base removal"/>
    <property type="evidence" value="ECO:0007669"/>
    <property type="project" value="TreeGrafter"/>
</dbReference>
<feature type="active site" description="Proton acceptor" evidence="9 10">
    <location>
        <position position="64"/>
    </location>
</feature>
<comment type="catalytic activity">
    <reaction evidence="1 9 11">
        <text>Hydrolyzes single-stranded DNA or mismatched double-stranded DNA and polynucleotides, releasing free uracil.</text>
        <dbReference type="EC" id="3.2.2.27"/>
    </reaction>
</comment>
<dbReference type="FunFam" id="3.40.470.10:FF:000001">
    <property type="entry name" value="Uracil-DNA glycosylase"/>
    <property type="match status" value="1"/>
</dbReference>
<evidence type="ECO:0000259" key="12">
    <source>
        <dbReference type="SMART" id="SM00986"/>
    </source>
</evidence>
<dbReference type="PANTHER" id="PTHR11264:SF0">
    <property type="entry name" value="URACIL-DNA GLYCOSYLASE"/>
    <property type="match status" value="1"/>
</dbReference>
<reference evidence="13" key="1">
    <citation type="journal article" date="2021" name="PeerJ">
        <title>Extensive microbial diversity within the chicken gut microbiome revealed by metagenomics and culture.</title>
        <authorList>
            <person name="Gilroy R."/>
            <person name="Ravi A."/>
            <person name="Getino M."/>
            <person name="Pursley I."/>
            <person name="Horton D.L."/>
            <person name="Alikhan N.F."/>
            <person name="Baker D."/>
            <person name="Gharbi K."/>
            <person name="Hall N."/>
            <person name="Watson M."/>
            <person name="Adriaenssens E.M."/>
            <person name="Foster-Nyarko E."/>
            <person name="Jarju S."/>
            <person name="Secka A."/>
            <person name="Antonio M."/>
            <person name="Oren A."/>
            <person name="Chaudhuri R.R."/>
            <person name="La Ragione R."/>
            <person name="Hildebrand F."/>
            <person name="Pallen M.J."/>
        </authorList>
    </citation>
    <scope>NUCLEOTIDE SEQUENCE</scope>
    <source>
        <strain evidence="13">811</strain>
    </source>
</reference>
<dbReference type="EC" id="3.2.2.27" evidence="4 9"/>
<evidence type="ECO:0000256" key="2">
    <source>
        <dbReference type="ARBA" id="ARBA00002631"/>
    </source>
</evidence>
<accession>A0A9D1V8Z0</accession>
<dbReference type="Gene3D" id="3.40.470.10">
    <property type="entry name" value="Uracil-DNA glycosylase-like domain"/>
    <property type="match status" value="1"/>
</dbReference>
<comment type="function">
    <text evidence="2 9 11">Excises uracil residues from the DNA which can arise as a result of misincorporation of dUMP residues by DNA polymerase or due to deamination of cytosine.</text>
</comment>
<comment type="similarity">
    <text evidence="3 9 11">Belongs to the uracil-DNA glycosylase (UDG) superfamily. UNG family.</text>
</comment>
<evidence type="ECO:0000256" key="9">
    <source>
        <dbReference type="HAMAP-Rule" id="MF_00148"/>
    </source>
</evidence>
<proteinExistence type="inferred from homology"/>
<dbReference type="Proteomes" id="UP000824204">
    <property type="component" value="Unassembled WGS sequence"/>
</dbReference>
<organism evidence="13 14">
    <name type="scientific">Candidatus Borkfalkia faecipullorum</name>
    <dbReference type="NCBI Taxonomy" id="2838510"/>
    <lineage>
        <taxon>Bacteria</taxon>
        <taxon>Bacillati</taxon>
        <taxon>Bacillota</taxon>
        <taxon>Clostridia</taxon>
        <taxon>Christensenellales</taxon>
        <taxon>Christensenellaceae</taxon>
        <taxon>Candidatus Borkfalkia</taxon>
    </lineage>
</organism>
<dbReference type="Pfam" id="PF03167">
    <property type="entry name" value="UDG"/>
    <property type="match status" value="1"/>
</dbReference>
<evidence type="ECO:0000256" key="3">
    <source>
        <dbReference type="ARBA" id="ARBA00008184"/>
    </source>
</evidence>
<evidence type="ECO:0000256" key="5">
    <source>
        <dbReference type="ARBA" id="ARBA00018429"/>
    </source>
</evidence>
<dbReference type="NCBIfam" id="NF003589">
    <property type="entry name" value="PRK05254.1-2"/>
    <property type="match status" value="1"/>
</dbReference>
<dbReference type="PROSITE" id="PS00130">
    <property type="entry name" value="U_DNA_GLYCOSYLASE"/>
    <property type="match status" value="1"/>
</dbReference>
<dbReference type="PANTHER" id="PTHR11264">
    <property type="entry name" value="URACIL-DNA GLYCOSYLASE"/>
    <property type="match status" value="1"/>
</dbReference>
<evidence type="ECO:0000256" key="6">
    <source>
        <dbReference type="ARBA" id="ARBA00022763"/>
    </source>
</evidence>
<dbReference type="CDD" id="cd10027">
    <property type="entry name" value="UDG-F1-like"/>
    <property type="match status" value="1"/>
</dbReference>
<keyword evidence="13" id="KW-0326">Glycosidase</keyword>
<evidence type="ECO:0000256" key="4">
    <source>
        <dbReference type="ARBA" id="ARBA00012030"/>
    </source>
</evidence>
<dbReference type="NCBIfam" id="NF003592">
    <property type="entry name" value="PRK05254.1-5"/>
    <property type="match status" value="1"/>
</dbReference>
<dbReference type="InterPro" id="IPR036895">
    <property type="entry name" value="Uracil-DNA_glycosylase-like_sf"/>
</dbReference>
<evidence type="ECO:0000256" key="11">
    <source>
        <dbReference type="RuleBase" id="RU003780"/>
    </source>
</evidence>